<dbReference type="Gene3D" id="3.40.50.300">
    <property type="entry name" value="P-loop containing nucleotide triphosphate hydrolases"/>
    <property type="match status" value="2"/>
</dbReference>
<accession>A0A1C0B565</accession>
<dbReference type="Proteomes" id="UP000093281">
    <property type="component" value="Unassembled WGS sequence"/>
</dbReference>
<dbReference type="Pfam" id="PF10881">
    <property type="entry name" value="DUF2726"/>
    <property type="match status" value="1"/>
</dbReference>
<name>A0A1C0B565_9BACT</name>
<evidence type="ECO:0000259" key="1">
    <source>
        <dbReference type="Pfam" id="PF10881"/>
    </source>
</evidence>
<dbReference type="RefSeq" id="WP_066187391.1">
    <property type="nucleotide sequence ID" value="NZ_LCUJ01000009.1"/>
</dbReference>
<dbReference type="GO" id="GO:0004386">
    <property type="term" value="F:helicase activity"/>
    <property type="evidence" value="ECO:0007669"/>
    <property type="project" value="InterPro"/>
</dbReference>
<gene>
    <name evidence="4" type="ORF">AAX29_01825</name>
</gene>
<feature type="domain" description="DNA2/NAM7 helicase-like C-terminal" evidence="3">
    <location>
        <begin position="567"/>
        <end position="720"/>
    </location>
</feature>
<dbReference type="PANTHER" id="PTHR10887">
    <property type="entry name" value="DNA2/NAM7 HELICASE FAMILY"/>
    <property type="match status" value="1"/>
</dbReference>
<dbReference type="CDD" id="cd17934">
    <property type="entry name" value="DEXXQc_Upf1-like"/>
    <property type="match status" value="1"/>
</dbReference>
<keyword evidence="4" id="KW-0269">Exonuclease</keyword>
<evidence type="ECO:0000313" key="4">
    <source>
        <dbReference type="EMBL" id="OCL97672.1"/>
    </source>
</evidence>
<dbReference type="CDD" id="cd18808">
    <property type="entry name" value="SF1_C_Upf1"/>
    <property type="match status" value="1"/>
</dbReference>
<dbReference type="InterPro" id="IPR027417">
    <property type="entry name" value="P-loop_NTPase"/>
</dbReference>
<evidence type="ECO:0000259" key="2">
    <source>
        <dbReference type="Pfam" id="PF13086"/>
    </source>
</evidence>
<dbReference type="AlphaFoldDB" id="A0A1C0B565"/>
<dbReference type="InterPro" id="IPR047187">
    <property type="entry name" value="SF1_C_Upf1"/>
</dbReference>
<proteinExistence type="predicted"/>
<dbReference type="InterPro" id="IPR041679">
    <property type="entry name" value="DNA2/NAM7-like_C"/>
</dbReference>
<dbReference type="InterPro" id="IPR041677">
    <property type="entry name" value="DNA2/NAM7_AAA_11"/>
</dbReference>
<dbReference type="InterPro" id="IPR024402">
    <property type="entry name" value="DUF2726"/>
</dbReference>
<dbReference type="EMBL" id="LCUJ01000009">
    <property type="protein sequence ID" value="OCL97672.1"/>
    <property type="molecule type" value="Genomic_DNA"/>
</dbReference>
<reference evidence="5" key="1">
    <citation type="submission" date="2015-05" db="EMBL/GenBank/DDBJ databases">
        <authorList>
            <person name="Rovetto F."/>
            <person name="Cocolin L."/>
            <person name="Illeghems K."/>
            <person name="Van Nieuwerburgh F."/>
            <person name="Houf K."/>
        </authorList>
    </citation>
    <scope>NUCLEOTIDE SEQUENCE [LARGE SCALE GENOMIC DNA]</scope>
    <source>
        <strain evidence="5">DU22</strain>
    </source>
</reference>
<dbReference type="InterPro" id="IPR045055">
    <property type="entry name" value="DNA2/NAM7-like"/>
</dbReference>
<keyword evidence="4" id="KW-0540">Nuclease</keyword>
<dbReference type="Pfam" id="PF13087">
    <property type="entry name" value="AAA_12"/>
    <property type="match status" value="1"/>
</dbReference>
<keyword evidence="4" id="KW-0378">Hydrolase</keyword>
<comment type="caution">
    <text evidence="4">The sequence shown here is derived from an EMBL/GenBank/DDBJ whole genome shotgun (WGS) entry which is preliminary data.</text>
</comment>
<dbReference type="PATRIC" id="fig|544718.51.peg.1793"/>
<dbReference type="PANTHER" id="PTHR10887:SF530">
    <property type="entry name" value="SUPERFAMILY I DNA HELICASES"/>
    <property type="match status" value="1"/>
</dbReference>
<dbReference type="Pfam" id="PF13086">
    <property type="entry name" value="AAA_11"/>
    <property type="match status" value="1"/>
</dbReference>
<sequence>MDINKYLILINDVDKTEEIESFDINKNKVDIVFKSNNTKYQYSLDKVKIIENPIEINLNSCIIFSNGKQLFKISKILDFKSHLRIFFEDGSCRLYDKKHIKIEKNCLNDNRVNSVLDYLKSLAERLNNSDDKEEIGFLDKQYKKMTFISEDSVLSKYLSSGIIDTFENRSTIIFPFGFNLSQEKAVKNALTNQISIIEGPPGTGKTQTILNILSNIIMQGKTVAIVSNNNAATKNVYDKLSSYDLSFISAFLGNKDNQEEFFNHQDSSYPNFISEKIDVDFNKLYKEVSQDTKSIKEMLSTQNELALQKQLYEEFKVEKKHFLDYYEKKDKNMEHFKSFKKYDIDSLLSLWAEFESIQLLNKKITLLFKIKNLIKYRLFSFSIYKYPINSIIEYLQSLFYENKEIEISKQINTLENKLSNFDFENKMKLYTQKSMFLLKRFISNKYKLATKRTIFNSDVLWRDFRSFINEYPIVLSTTHSLRNSTGNSYLYDYLIIDESSQVDVLSGSLALSCAKNVVIVGDLKQLPHVVTNETKDLIQIVYNQYKVDEAYHYDNNLLLSITKVFKDVPKTLLKEHYRCNPKIIGFCNKKFYNDELIVLTKVKNENESPLVLFNTAEGNHARGKYNQRQIDVITNEILPNLNNSSIGIISPFRKQVNKINEEYKNNKEIEVDTVHKYQGREKNIIILSTVVTDEDDFADDMNLLNVAVSRAVDKLYVVVSDREKNQNMKDLVGYIKYYNCDIVESKIYSIFDLLYKSYSSHLNKYQQKYKNVSEHKSENLMSLIIDEVLKEDNFLHLDVVLHRQLRVIIKDFSLLNEEETKFVNNENTHIDFLVYSKINKQIVLAIEVDGYKYHEKNPIQLKRDQLKDGILKKYNIPIMRFSTISSQESKRLKDYLITLI</sequence>
<dbReference type="SUPFAM" id="SSF52540">
    <property type="entry name" value="P-loop containing nucleoside triphosphate hydrolases"/>
    <property type="match status" value="1"/>
</dbReference>
<dbReference type="OrthoDB" id="9757917at2"/>
<organism evidence="4 5">
    <name type="scientific">Aliarcobacter thereius</name>
    <dbReference type="NCBI Taxonomy" id="544718"/>
    <lineage>
        <taxon>Bacteria</taxon>
        <taxon>Pseudomonadati</taxon>
        <taxon>Campylobacterota</taxon>
        <taxon>Epsilonproteobacteria</taxon>
        <taxon>Campylobacterales</taxon>
        <taxon>Arcobacteraceae</taxon>
        <taxon>Aliarcobacter</taxon>
    </lineage>
</organism>
<protein>
    <submittedName>
        <fullName evidence="4">Exonuclease V subunit alpha</fullName>
    </submittedName>
</protein>
<feature type="domain" description="DNA2/NAM7 helicase helicase" evidence="2">
    <location>
        <begin position="178"/>
        <end position="531"/>
    </location>
</feature>
<evidence type="ECO:0000313" key="5">
    <source>
        <dbReference type="Proteomes" id="UP000093281"/>
    </source>
</evidence>
<feature type="domain" description="DUF2726" evidence="1">
    <location>
        <begin position="823"/>
        <end position="896"/>
    </location>
</feature>
<evidence type="ECO:0000259" key="3">
    <source>
        <dbReference type="Pfam" id="PF13087"/>
    </source>
</evidence>
<dbReference type="Gene3D" id="3.40.960.10">
    <property type="entry name" value="VSR Endonuclease"/>
    <property type="match status" value="1"/>
</dbReference>
<dbReference type="GO" id="GO:0004527">
    <property type="term" value="F:exonuclease activity"/>
    <property type="evidence" value="ECO:0007669"/>
    <property type="project" value="UniProtKB-KW"/>
</dbReference>